<dbReference type="Proteomes" id="UP000183685">
    <property type="component" value="Unassembled WGS sequence"/>
</dbReference>
<dbReference type="Gene3D" id="1.10.30.50">
    <property type="match status" value="1"/>
</dbReference>
<dbReference type="RefSeq" id="WP_068306284.1">
    <property type="nucleotide sequence ID" value="NZ_FNAK01000002.1"/>
</dbReference>
<dbReference type="EMBL" id="FNAK01000002">
    <property type="protein sequence ID" value="SDD66559.1"/>
    <property type="molecule type" value="Genomic_DNA"/>
</dbReference>
<dbReference type="CDD" id="cd00085">
    <property type="entry name" value="HNHc"/>
    <property type="match status" value="1"/>
</dbReference>
<reference evidence="2 3" key="1">
    <citation type="submission" date="2016-10" db="EMBL/GenBank/DDBJ databases">
        <authorList>
            <person name="de Groot N.N."/>
        </authorList>
    </citation>
    <scope>NUCLEOTIDE SEQUENCE [LARGE SCALE GENOMIC DNA]</scope>
    <source>
        <strain evidence="2 3">CGMCC 1.9109</strain>
    </source>
</reference>
<dbReference type="InterPro" id="IPR003615">
    <property type="entry name" value="HNH_nuc"/>
</dbReference>
<dbReference type="OrthoDB" id="5292295at2"/>
<dbReference type="GO" id="GO:0008270">
    <property type="term" value="F:zinc ion binding"/>
    <property type="evidence" value="ECO:0007669"/>
    <property type="project" value="InterPro"/>
</dbReference>
<keyword evidence="3" id="KW-1185">Reference proteome</keyword>
<organism evidence="2 3">
    <name type="scientific">Kordiimonas lacus</name>
    <dbReference type="NCBI Taxonomy" id="637679"/>
    <lineage>
        <taxon>Bacteria</taxon>
        <taxon>Pseudomonadati</taxon>
        <taxon>Pseudomonadota</taxon>
        <taxon>Alphaproteobacteria</taxon>
        <taxon>Kordiimonadales</taxon>
        <taxon>Kordiimonadaceae</taxon>
        <taxon>Kordiimonas</taxon>
    </lineage>
</organism>
<evidence type="ECO:0000313" key="2">
    <source>
        <dbReference type="EMBL" id="SDD66559.1"/>
    </source>
</evidence>
<gene>
    <name evidence="2" type="ORF">SAMN04488071_1147</name>
</gene>
<dbReference type="InterPro" id="IPR002711">
    <property type="entry name" value="HNH"/>
</dbReference>
<dbReference type="STRING" id="637679.GCA_001550055_02863"/>
<accession>A0A1G6WL92</accession>
<dbReference type="Pfam" id="PF01844">
    <property type="entry name" value="HNH"/>
    <property type="match status" value="1"/>
</dbReference>
<keyword evidence="2" id="KW-0378">Hydrolase</keyword>
<dbReference type="GO" id="GO:0003676">
    <property type="term" value="F:nucleic acid binding"/>
    <property type="evidence" value="ECO:0007669"/>
    <property type="project" value="InterPro"/>
</dbReference>
<dbReference type="SMART" id="SM00507">
    <property type="entry name" value="HNHc"/>
    <property type="match status" value="1"/>
</dbReference>
<keyword evidence="2" id="KW-0540">Nuclease</keyword>
<protein>
    <submittedName>
        <fullName evidence="2">HNH endonuclease</fullName>
    </submittedName>
</protein>
<dbReference type="AlphaFoldDB" id="A0A1G6WL92"/>
<proteinExistence type="predicted"/>
<sequence>MEFRKAAKSDLKNAKLRQLYNQSHGLCFYCEEMMHLPPRVKRGSDRYPSTDHFIPISNGGAKDISNCVAAHVKCNNEKANSVPSAPLLLRFDDFIKGRWPSAAQKKAVQRRFGVDLRIKLSFLTTLFYLDMQLHRGLRVKKGLKRGPWLAIQFHLGRTP</sequence>
<evidence type="ECO:0000313" key="3">
    <source>
        <dbReference type="Proteomes" id="UP000183685"/>
    </source>
</evidence>
<feature type="domain" description="HNH nuclease" evidence="1">
    <location>
        <begin position="15"/>
        <end position="76"/>
    </location>
</feature>
<evidence type="ECO:0000259" key="1">
    <source>
        <dbReference type="SMART" id="SM00507"/>
    </source>
</evidence>
<dbReference type="GO" id="GO:0004519">
    <property type="term" value="F:endonuclease activity"/>
    <property type="evidence" value="ECO:0007669"/>
    <property type="project" value="UniProtKB-KW"/>
</dbReference>
<keyword evidence="2" id="KW-0255">Endonuclease</keyword>
<name>A0A1G6WL92_9PROT</name>